<accession>A0AAV7SQR5</accession>
<dbReference type="AlphaFoldDB" id="A0AAV7SQR5"/>
<evidence type="ECO:0000313" key="1">
    <source>
        <dbReference type="EMBL" id="KAJ1166456.1"/>
    </source>
</evidence>
<sequence length="137" mass="15089">MSVSDYAQLKNFWYPCSDPKCCLIYLAVALQAVNDTGLSRARFTGPLRIRFVRSSVHRHPQYKEKVQVSSGYEPEIRVNIVTILKGILLGFVKSEWGPPDQPAVYSRALASGVVRDGGEELCARADCGGPCSTPDLQ</sequence>
<evidence type="ECO:0000313" key="2">
    <source>
        <dbReference type="Proteomes" id="UP001066276"/>
    </source>
</evidence>
<reference evidence="1" key="1">
    <citation type="journal article" date="2022" name="bioRxiv">
        <title>Sequencing and chromosome-scale assembly of the giantPleurodeles waltlgenome.</title>
        <authorList>
            <person name="Brown T."/>
            <person name="Elewa A."/>
            <person name="Iarovenko S."/>
            <person name="Subramanian E."/>
            <person name="Araus A.J."/>
            <person name="Petzold A."/>
            <person name="Susuki M."/>
            <person name="Suzuki K.-i.T."/>
            <person name="Hayashi T."/>
            <person name="Toyoda A."/>
            <person name="Oliveira C."/>
            <person name="Osipova E."/>
            <person name="Leigh N.D."/>
            <person name="Simon A."/>
            <person name="Yun M.H."/>
        </authorList>
    </citation>
    <scope>NUCLEOTIDE SEQUENCE</scope>
    <source>
        <strain evidence="1">20211129_DDA</strain>
        <tissue evidence="1">Liver</tissue>
    </source>
</reference>
<dbReference type="Proteomes" id="UP001066276">
    <property type="component" value="Chromosome 4_2"/>
</dbReference>
<organism evidence="1 2">
    <name type="scientific">Pleurodeles waltl</name>
    <name type="common">Iberian ribbed newt</name>
    <dbReference type="NCBI Taxonomy" id="8319"/>
    <lineage>
        <taxon>Eukaryota</taxon>
        <taxon>Metazoa</taxon>
        <taxon>Chordata</taxon>
        <taxon>Craniata</taxon>
        <taxon>Vertebrata</taxon>
        <taxon>Euteleostomi</taxon>
        <taxon>Amphibia</taxon>
        <taxon>Batrachia</taxon>
        <taxon>Caudata</taxon>
        <taxon>Salamandroidea</taxon>
        <taxon>Salamandridae</taxon>
        <taxon>Pleurodelinae</taxon>
        <taxon>Pleurodeles</taxon>
    </lineage>
</organism>
<protein>
    <submittedName>
        <fullName evidence="1">Uncharacterized protein</fullName>
    </submittedName>
</protein>
<gene>
    <name evidence="1" type="ORF">NDU88_006859</name>
</gene>
<proteinExistence type="predicted"/>
<keyword evidence="2" id="KW-1185">Reference proteome</keyword>
<comment type="caution">
    <text evidence="1">The sequence shown here is derived from an EMBL/GenBank/DDBJ whole genome shotgun (WGS) entry which is preliminary data.</text>
</comment>
<name>A0AAV7SQR5_PLEWA</name>
<dbReference type="EMBL" id="JANPWB010000008">
    <property type="protein sequence ID" value="KAJ1166456.1"/>
    <property type="molecule type" value="Genomic_DNA"/>
</dbReference>